<dbReference type="Proteomes" id="UP001501020">
    <property type="component" value="Unassembled WGS sequence"/>
</dbReference>
<dbReference type="EMBL" id="BAAAMR010000015">
    <property type="protein sequence ID" value="GAA2130939.1"/>
    <property type="molecule type" value="Genomic_DNA"/>
</dbReference>
<dbReference type="PANTHER" id="PTHR30055">
    <property type="entry name" value="HTH-TYPE TRANSCRIPTIONAL REGULATOR RUTR"/>
    <property type="match status" value="1"/>
</dbReference>
<feature type="region of interest" description="Disordered" evidence="4">
    <location>
        <begin position="1"/>
        <end position="25"/>
    </location>
</feature>
<protein>
    <submittedName>
        <fullName evidence="5">TetR/AcrR family transcriptional regulator</fullName>
    </submittedName>
</protein>
<dbReference type="InterPro" id="IPR050109">
    <property type="entry name" value="HTH-type_TetR-like_transc_reg"/>
</dbReference>
<keyword evidence="6" id="KW-1185">Reference proteome</keyword>
<dbReference type="InterPro" id="IPR036271">
    <property type="entry name" value="Tet_transcr_reg_TetR-rel_C_sf"/>
</dbReference>
<dbReference type="SUPFAM" id="SSF48498">
    <property type="entry name" value="Tetracyclin repressor-like, C-terminal domain"/>
    <property type="match status" value="1"/>
</dbReference>
<dbReference type="RefSeq" id="WP_344264737.1">
    <property type="nucleotide sequence ID" value="NZ_BAAAMR010000015.1"/>
</dbReference>
<evidence type="ECO:0000313" key="6">
    <source>
        <dbReference type="Proteomes" id="UP001501020"/>
    </source>
</evidence>
<dbReference type="Gene3D" id="1.10.357.10">
    <property type="entry name" value="Tetracycline Repressor, domain 2"/>
    <property type="match status" value="1"/>
</dbReference>
<dbReference type="SUPFAM" id="SSF46689">
    <property type="entry name" value="Homeodomain-like"/>
    <property type="match status" value="1"/>
</dbReference>
<proteinExistence type="predicted"/>
<evidence type="ECO:0000256" key="1">
    <source>
        <dbReference type="ARBA" id="ARBA00023015"/>
    </source>
</evidence>
<evidence type="ECO:0000256" key="2">
    <source>
        <dbReference type="ARBA" id="ARBA00023125"/>
    </source>
</evidence>
<feature type="compositionally biased region" description="Basic and acidic residues" evidence="4">
    <location>
        <begin position="11"/>
        <end position="25"/>
    </location>
</feature>
<sequence>MSTAFRSGVDPARDRRSRPTREDPKRKQLLQDLEEIFLDEGFSSLTTDDLCKRLRCSKSTLYSVAGSREQINQAVVRHFFAHSTAAIEAEVSATTDPARRIVEYLKGVGEAMNRNSPAFYEDMVSYPPTAEIYRLNSRAAADRVQAMIEEGLRDGIFRSADAALASLTVAYLMDGVQSGEVLETTGLSAGEAFAELGELLVHGLAVRSGTA</sequence>
<reference evidence="5 6" key="1">
    <citation type="journal article" date="2019" name="Int. J. Syst. Evol. Microbiol.">
        <title>The Global Catalogue of Microorganisms (GCM) 10K type strain sequencing project: providing services to taxonomists for standard genome sequencing and annotation.</title>
        <authorList>
            <consortium name="The Broad Institute Genomics Platform"/>
            <consortium name="The Broad Institute Genome Sequencing Center for Infectious Disease"/>
            <person name="Wu L."/>
            <person name="Ma J."/>
        </authorList>
    </citation>
    <scope>NUCLEOTIDE SEQUENCE [LARGE SCALE GENOMIC DNA]</scope>
    <source>
        <strain evidence="5 6">JCM 13850</strain>
    </source>
</reference>
<organism evidence="5 6">
    <name type="scientific">Actinomadura napierensis</name>
    <dbReference type="NCBI Taxonomy" id="267854"/>
    <lineage>
        <taxon>Bacteria</taxon>
        <taxon>Bacillati</taxon>
        <taxon>Actinomycetota</taxon>
        <taxon>Actinomycetes</taxon>
        <taxon>Streptosporangiales</taxon>
        <taxon>Thermomonosporaceae</taxon>
        <taxon>Actinomadura</taxon>
    </lineage>
</organism>
<evidence type="ECO:0000256" key="4">
    <source>
        <dbReference type="SAM" id="MobiDB-lite"/>
    </source>
</evidence>
<name>A0ABN2YR24_9ACTN</name>
<evidence type="ECO:0000256" key="3">
    <source>
        <dbReference type="ARBA" id="ARBA00023163"/>
    </source>
</evidence>
<comment type="caution">
    <text evidence="5">The sequence shown here is derived from an EMBL/GenBank/DDBJ whole genome shotgun (WGS) entry which is preliminary data.</text>
</comment>
<dbReference type="InterPro" id="IPR009057">
    <property type="entry name" value="Homeodomain-like_sf"/>
</dbReference>
<accession>A0ABN2YR24</accession>
<dbReference type="Gene3D" id="1.10.10.60">
    <property type="entry name" value="Homeodomain-like"/>
    <property type="match status" value="1"/>
</dbReference>
<keyword evidence="1" id="KW-0805">Transcription regulation</keyword>
<keyword evidence="3" id="KW-0804">Transcription</keyword>
<gene>
    <name evidence="5" type="ORF">GCM10009727_23130</name>
</gene>
<keyword evidence="2" id="KW-0238">DNA-binding</keyword>
<dbReference type="PANTHER" id="PTHR30055:SF234">
    <property type="entry name" value="HTH-TYPE TRANSCRIPTIONAL REGULATOR BETI"/>
    <property type="match status" value="1"/>
</dbReference>
<evidence type="ECO:0000313" key="5">
    <source>
        <dbReference type="EMBL" id="GAA2130939.1"/>
    </source>
</evidence>